<comment type="caution">
    <text evidence="1">The sequence shown here is derived from an EMBL/GenBank/DDBJ whole genome shotgun (WGS) entry which is preliminary data.</text>
</comment>
<sequence length="326" mass="36481">MLNYSSAFRAMARGAAIQNWQTPATPIRIKRIIVEKHEMTKRWYEEIALIKKEMANFIAFYMDVSIPDLERVVVELQDKLERYVVQNYFTECPGTSRKAEAVPKRGLPFATSKFKTALNGSGYEECLDNEHVAENDDDVDDGKYDSTGVSSDDEIVGQHPQLQTMILQFLYGITTSNFNQRVHCRLRGVGNRLYDCCRHSLPHRFLSASEAACVAEQCVSVSVHSPLGVRVCDDHAPTTLVHQLSVLCNGTQGNACIADSQRKTVVFIAMGSQSIVLVDTHRHGLHGAEILLGRQHSLHQFIGACQKVLDLNDDTYANLSFITFNS</sequence>
<organism evidence="1 2">
    <name type="scientific">Desmophyllum pertusum</name>
    <dbReference type="NCBI Taxonomy" id="174260"/>
    <lineage>
        <taxon>Eukaryota</taxon>
        <taxon>Metazoa</taxon>
        <taxon>Cnidaria</taxon>
        <taxon>Anthozoa</taxon>
        <taxon>Hexacorallia</taxon>
        <taxon>Scleractinia</taxon>
        <taxon>Caryophylliina</taxon>
        <taxon>Caryophylliidae</taxon>
        <taxon>Desmophyllum</taxon>
    </lineage>
</organism>
<protein>
    <submittedName>
        <fullName evidence="1">Uncharacterized protein</fullName>
    </submittedName>
</protein>
<dbReference type="AlphaFoldDB" id="A0A9W9YTP9"/>
<reference evidence="1" key="1">
    <citation type="submission" date="2023-01" db="EMBL/GenBank/DDBJ databases">
        <title>Genome assembly of the deep-sea coral Lophelia pertusa.</title>
        <authorList>
            <person name="Herrera S."/>
            <person name="Cordes E."/>
        </authorList>
    </citation>
    <scope>NUCLEOTIDE SEQUENCE</scope>
    <source>
        <strain evidence="1">USNM1676648</strain>
        <tissue evidence="1">Polyp</tissue>
    </source>
</reference>
<gene>
    <name evidence="1" type="ORF">OS493_011541</name>
</gene>
<evidence type="ECO:0000313" key="1">
    <source>
        <dbReference type="EMBL" id="KAJ7363259.1"/>
    </source>
</evidence>
<keyword evidence="2" id="KW-1185">Reference proteome</keyword>
<dbReference type="OrthoDB" id="5989038at2759"/>
<evidence type="ECO:0000313" key="2">
    <source>
        <dbReference type="Proteomes" id="UP001163046"/>
    </source>
</evidence>
<accession>A0A9W9YTP9</accession>
<dbReference type="EMBL" id="MU827306">
    <property type="protein sequence ID" value="KAJ7363259.1"/>
    <property type="molecule type" value="Genomic_DNA"/>
</dbReference>
<dbReference type="Proteomes" id="UP001163046">
    <property type="component" value="Unassembled WGS sequence"/>
</dbReference>
<name>A0A9W9YTP9_9CNID</name>
<proteinExistence type="predicted"/>